<evidence type="ECO:0000256" key="1">
    <source>
        <dbReference type="ARBA" id="ARBA00022603"/>
    </source>
</evidence>
<accession>A0A934I2S6</accession>
<dbReference type="PROSITE" id="PS00092">
    <property type="entry name" value="N6_MTASE"/>
    <property type="match status" value="1"/>
</dbReference>
<dbReference type="Gene3D" id="3.40.50.150">
    <property type="entry name" value="Vaccinia Virus protein VP39"/>
    <property type="match status" value="1"/>
</dbReference>
<dbReference type="PIRSF" id="PIRSF004553">
    <property type="entry name" value="CHP00095"/>
    <property type="match status" value="1"/>
</dbReference>
<dbReference type="RefSeq" id="WP_211144406.1">
    <property type="nucleotide sequence ID" value="NZ_JAEEGB010000037.1"/>
</dbReference>
<dbReference type="InterPro" id="IPR029063">
    <property type="entry name" value="SAM-dependent_MTases_sf"/>
</dbReference>
<dbReference type="PANTHER" id="PTHR43542">
    <property type="entry name" value="METHYLTRANSFERASE"/>
    <property type="match status" value="1"/>
</dbReference>
<protein>
    <submittedName>
        <fullName evidence="3">16S rRNA (Guanine(966)-N(2))-methyltransferase RsmD</fullName>
        <ecNumber evidence="3">2.1.1.171</ecNumber>
    </submittedName>
</protein>
<evidence type="ECO:0000313" key="4">
    <source>
        <dbReference type="Proteomes" id="UP000622687"/>
    </source>
</evidence>
<comment type="caution">
    <text evidence="3">The sequence shown here is derived from an EMBL/GenBank/DDBJ whole genome shotgun (WGS) entry which is preliminary data.</text>
</comment>
<gene>
    <name evidence="3" type="primary">rsmD</name>
    <name evidence="3" type="ORF">I6U51_20425</name>
</gene>
<evidence type="ECO:0000256" key="2">
    <source>
        <dbReference type="ARBA" id="ARBA00022679"/>
    </source>
</evidence>
<dbReference type="GO" id="GO:0003676">
    <property type="term" value="F:nucleic acid binding"/>
    <property type="evidence" value="ECO:0007669"/>
    <property type="project" value="InterPro"/>
</dbReference>
<name>A0A934I2S6_9CLOT</name>
<dbReference type="EMBL" id="JAEEGB010000037">
    <property type="protein sequence ID" value="MBI6875042.1"/>
    <property type="molecule type" value="Genomic_DNA"/>
</dbReference>
<keyword evidence="2 3" id="KW-0808">Transferase</keyword>
<dbReference type="PANTHER" id="PTHR43542:SF1">
    <property type="entry name" value="METHYLTRANSFERASE"/>
    <property type="match status" value="1"/>
</dbReference>
<proteinExistence type="predicted"/>
<reference evidence="3" key="1">
    <citation type="submission" date="2020-12" db="EMBL/GenBank/DDBJ databases">
        <title>Clostridium thailandense sp. nov., a novel acetogenic bacterium isolated from peat land soil in Thailand.</title>
        <authorList>
            <person name="Chaikitkaew S."/>
            <person name="Birkeland N.K."/>
        </authorList>
    </citation>
    <scope>NUCLEOTIDE SEQUENCE</scope>
    <source>
        <strain evidence="3">DSM 17425</strain>
    </source>
</reference>
<dbReference type="AlphaFoldDB" id="A0A934I2S6"/>
<organism evidence="3 4">
    <name type="scientific">Clostridium aciditolerans</name>
    <dbReference type="NCBI Taxonomy" id="339861"/>
    <lineage>
        <taxon>Bacteria</taxon>
        <taxon>Bacillati</taxon>
        <taxon>Bacillota</taxon>
        <taxon>Clostridia</taxon>
        <taxon>Eubacteriales</taxon>
        <taxon>Clostridiaceae</taxon>
        <taxon>Clostridium</taxon>
    </lineage>
</organism>
<dbReference type="CDD" id="cd02440">
    <property type="entry name" value="AdoMet_MTases"/>
    <property type="match status" value="1"/>
</dbReference>
<sequence length="186" mass="21069">MRIIAGLAKGRKILSPVGMDTTRPTLDRIKESIFSIIQNRVYGATVVDVFSGTGSLGLEAASRGAKECYLVDRDKVTFSFLTKNVENLNFGETCKCLNMDSYKALEELSKRKITFDIIFLDPPYLKNLIPPAVEIIEKEGLLDKEGIIVTKIDTKEELYQGTEKIILVDHRRYGNTTVCFYRYKED</sequence>
<keyword evidence="1 3" id="KW-0489">Methyltransferase</keyword>
<dbReference type="SUPFAM" id="SSF53335">
    <property type="entry name" value="S-adenosyl-L-methionine-dependent methyltransferases"/>
    <property type="match status" value="1"/>
</dbReference>
<dbReference type="NCBIfam" id="TIGR00095">
    <property type="entry name" value="16S rRNA (guanine(966)-N(2))-methyltransferase RsmD"/>
    <property type="match status" value="1"/>
</dbReference>
<dbReference type="InterPro" id="IPR002052">
    <property type="entry name" value="DNA_methylase_N6_adenine_CS"/>
</dbReference>
<dbReference type="GO" id="GO:0052913">
    <property type="term" value="F:16S rRNA (guanine(966)-N(2))-methyltransferase activity"/>
    <property type="evidence" value="ECO:0007669"/>
    <property type="project" value="UniProtKB-EC"/>
</dbReference>
<dbReference type="EC" id="2.1.1.171" evidence="3"/>
<dbReference type="Pfam" id="PF03602">
    <property type="entry name" value="Cons_hypoth95"/>
    <property type="match status" value="1"/>
</dbReference>
<keyword evidence="4" id="KW-1185">Reference proteome</keyword>
<dbReference type="Proteomes" id="UP000622687">
    <property type="component" value="Unassembled WGS sequence"/>
</dbReference>
<evidence type="ECO:0000313" key="3">
    <source>
        <dbReference type="EMBL" id="MBI6875042.1"/>
    </source>
</evidence>
<dbReference type="InterPro" id="IPR004398">
    <property type="entry name" value="RNA_MeTrfase_RsmD"/>
</dbReference>